<sequence length="326" mass="34067">MKIDELRDVMESRQVAVYFVAVILGALAGTLFSGTEALERAINPALALMLFVTFLQVPVGSLGQAFRNGRFFAALLLTNFVAVPVLAAAIIPFAPPDVLVRMGVLFVLLCPCIDYVVTFAHLGRGDARLLLAATPVLLVVQMLLLPLWLRLFLGADAAQFVQPEPFVHAFVWLIAIPLGLAMACQLWAAQNKAGTRAVKTLGLLPVPATAAVLFIVIAAVLPQIGPAQAAVLGVAPLYVVFAVLAPLAGLVIARIAGLEAPAGRAVAFSGATRNSLVVLPLALAVPGAIPIIPAVIVAQTLVELTASLVYIRLMPLFGSDGDAAAH</sequence>
<organism evidence="9 10">
    <name type="scientific">Rhodopseudomonas palustris (strain BisB5)</name>
    <dbReference type="NCBI Taxonomy" id="316057"/>
    <lineage>
        <taxon>Bacteria</taxon>
        <taxon>Pseudomonadati</taxon>
        <taxon>Pseudomonadota</taxon>
        <taxon>Alphaproteobacteria</taxon>
        <taxon>Hyphomicrobiales</taxon>
        <taxon>Nitrobacteraceae</taxon>
        <taxon>Rhodopseudomonas</taxon>
    </lineage>
</organism>
<comment type="similarity">
    <text evidence="2">Belongs to the arsenical resistance-3 (ACR3) (TC 2.A.59) family.</text>
</comment>
<dbReference type="PANTHER" id="PTHR43057:SF1">
    <property type="entry name" value="ARSENICAL-RESISTANCE PROTEIN 3"/>
    <property type="match status" value="1"/>
</dbReference>
<keyword evidence="4" id="KW-1003">Cell membrane</keyword>
<dbReference type="InterPro" id="IPR038770">
    <property type="entry name" value="Na+/solute_symporter_sf"/>
</dbReference>
<dbReference type="InterPro" id="IPR004706">
    <property type="entry name" value="Arsenical-R_Acr3"/>
</dbReference>
<keyword evidence="3" id="KW-0813">Transport</keyword>
<gene>
    <name evidence="9" type="ordered locus">RPD_3638</name>
</gene>
<comment type="subcellular location">
    <subcellularLocation>
        <location evidence="1">Cell membrane</location>
        <topology evidence="1">Multi-pass membrane protein</topology>
    </subcellularLocation>
</comment>
<evidence type="ECO:0000256" key="3">
    <source>
        <dbReference type="ARBA" id="ARBA00022448"/>
    </source>
</evidence>
<dbReference type="BioCyc" id="RPAL316057:RPD_RS18290-MONOMER"/>
<dbReference type="KEGG" id="rpd:RPD_3638"/>
<evidence type="ECO:0000256" key="8">
    <source>
        <dbReference type="SAM" id="Phobius"/>
    </source>
</evidence>
<dbReference type="EMBL" id="CP000283">
    <property type="protein sequence ID" value="ABE40861.1"/>
    <property type="molecule type" value="Genomic_DNA"/>
</dbReference>
<feature type="transmembrane region" description="Helical" evidence="8">
    <location>
        <begin position="99"/>
        <end position="117"/>
    </location>
</feature>
<evidence type="ECO:0000313" key="10">
    <source>
        <dbReference type="Proteomes" id="UP000001818"/>
    </source>
</evidence>
<dbReference type="GO" id="GO:0015104">
    <property type="term" value="F:antimonite transmembrane transporter activity"/>
    <property type="evidence" value="ECO:0007669"/>
    <property type="project" value="TreeGrafter"/>
</dbReference>
<evidence type="ECO:0000256" key="1">
    <source>
        <dbReference type="ARBA" id="ARBA00004651"/>
    </source>
</evidence>
<protein>
    <submittedName>
        <fullName evidence="9">Bile acid:sodium symporter</fullName>
    </submittedName>
</protein>
<feature type="transmembrane region" description="Helical" evidence="8">
    <location>
        <begin position="15"/>
        <end position="35"/>
    </location>
</feature>
<evidence type="ECO:0000256" key="6">
    <source>
        <dbReference type="ARBA" id="ARBA00022989"/>
    </source>
</evidence>
<reference evidence="9 10" key="1">
    <citation type="submission" date="2006-03" db="EMBL/GenBank/DDBJ databases">
        <title>Complete sequence of Rhodopseudomonas palustris BisB5.</title>
        <authorList>
            <consortium name="US DOE Joint Genome Institute"/>
            <person name="Copeland A."/>
            <person name="Lucas S."/>
            <person name="Lapidus A."/>
            <person name="Barry K."/>
            <person name="Detter J.C."/>
            <person name="Glavina del Rio T."/>
            <person name="Hammon N."/>
            <person name="Israni S."/>
            <person name="Dalin E."/>
            <person name="Tice H."/>
            <person name="Pitluck S."/>
            <person name="Chain P."/>
            <person name="Malfatti S."/>
            <person name="Shin M."/>
            <person name="Vergez L."/>
            <person name="Schmutz J."/>
            <person name="Larimer F."/>
            <person name="Land M."/>
            <person name="Hauser L."/>
            <person name="Pelletier D.A."/>
            <person name="Kyrpides N."/>
            <person name="Lykidis A."/>
            <person name="Oda Y."/>
            <person name="Harwood C.S."/>
            <person name="Richardson P."/>
        </authorList>
    </citation>
    <scope>NUCLEOTIDE SEQUENCE [LARGE SCALE GENOMIC DNA]</scope>
    <source>
        <strain evidence="9 10">BisB5</strain>
    </source>
</reference>
<proteinExistence type="inferred from homology"/>
<dbReference type="STRING" id="316057.RPD_3638"/>
<feature type="transmembrane region" description="Helical" evidence="8">
    <location>
        <begin position="169"/>
        <end position="189"/>
    </location>
</feature>
<dbReference type="AlphaFoldDB" id="Q132X8"/>
<feature type="transmembrane region" description="Helical" evidence="8">
    <location>
        <begin position="227"/>
        <end position="253"/>
    </location>
</feature>
<feature type="transmembrane region" description="Helical" evidence="8">
    <location>
        <begin position="129"/>
        <end position="149"/>
    </location>
</feature>
<evidence type="ECO:0000256" key="4">
    <source>
        <dbReference type="ARBA" id="ARBA00022475"/>
    </source>
</evidence>
<dbReference type="GO" id="GO:0005886">
    <property type="term" value="C:plasma membrane"/>
    <property type="evidence" value="ECO:0007669"/>
    <property type="project" value="UniProtKB-SubCell"/>
</dbReference>
<feature type="transmembrane region" description="Helical" evidence="8">
    <location>
        <begin position="41"/>
        <end position="59"/>
    </location>
</feature>
<evidence type="ECO:0000256" key="7">
    <source>
        <dbReference type="ARBA" id="ARBA00023136"/>
    </source>
</evidence>
<dbReference type="eggNOG" id="COG0385">
    <property type="taxonomic scope" value="Bacteria"/>
</dbReference>
<dbReference type="Proteomes" id="UP000001818">
    <property type="component" value="Chromosome"/>
</dbReference>
<feature type="transmembrane region" description="Helical" evidence="8">
    <location>
        <begin position="201"/>
        <end position="221"/>
    </location>
</feature>
<evidence type="ECO:0000256" key="5">
    <source>
        <dbReference type="ARBA" id="ARBA00022692"/>
    </source>
</evidence>
<evidence type="ECO:0000256" key="2">
    <source>
        <dbReference type="ARBA" id="ARBA00010110"/>
    </source>
</evidence>
<keyword evidence="6 8" id="KW-1133">Transmembrane helix</keyword>
<dbReference type="GO" id="GO:0015105">
    <property type="term" value="F:arsenite transmembrane transporter activity"/>
    <property type="evidence" value="ECO:0007669"/>
    <property type="project" value="TreeGrafter"/>
</dbReference>
<dbReference type="InterPro" id="IPR002657">
    <property type="entry name" value="BilAc:Na_symport/Acr3"/>
</dbReference>
<dbReference type="Gene3D" id="1.20.1530.20">
    <property type="match status" value="1"/>
</dbReference>
<dbReference type="HOGENOM" id="CLU_022869_1_1_5"/>
<name>Q132X8_RHOPS</name>
<keyword evidence="7 8" id="KW-0472">Membrane</keyword>
<feature type="transmembrane region" description="Helical" evidence="8">
    <location>
        <begin position="71"/>
        <end position="93"/>
    </location>
</feature>
<dbReference type="GO" id="GO:0015297">
    <property type="term" value="F:antiporter activity"/>
    <property type="evidence" value="ECO:0007669"/>
    <property type="project" value="InterPro"/>
</dbReference>
<dbReference type="PANTHER" id="PTHR43057">
    <property type="entry name" value="ARSENITE EFFLUX TRANSPORTER"/>
    <property type="match status" value="1"/>
</dbReference>
<evidence type="ECO:0000313" key="9">
    <source>
        <dbReference type="EMBL" id="ABE40861.1"/>
    </source>
</evidence>
<keyword evidence="5 8" id="KW-0812">Transmembrane</keyword>
<accession>Q132X8</accession>
<dbReference type="Pfam" id="PF01758">
    <property type="entry name" value="SBF"/>
    <property type="match status" value="1"/>
</dbReference>